<evidence type="ECO:0000256" key="2">
    <source>
        <dbReference type="ARBA" id="ARBA00023134"/>
    </source>
</evidence>
<comment type="caution">
    <text evidence="4">The sequence shown here is derived from an EMBL/GenBank/DDBJ whole genome shotgun (WGS) entry which is preliminary data.</text>
</comment>
<evidence type="ECO:0000313" key="4">
    <source>
        <dbReference type="EMBL" id="KAK4375293.1"/>
    </source>
</evidence>
<name>A0AAE1VM16_9SOLA</name>
<dbReference type="SUPFAM" id="SSF52540">
    <property type="entry name" value="P-loop containing nucleoside triphosphate hydrolases"/>
    <property type="match status" value="1"/>
</dbReference>
<accession>A0AAE1VM16</accession>
<protein>
    <recommendedName>
        <fullName evidence="3">AIG1-type G domain-containing protein</fullName>
    </recommendedName>
</protein>
<organism evidence="4 5">
    <name type="scientific">Anisodus tanguticus</name>
    <dbReference type="NCBI Taxonomy" id="243964"/>
    <lineage>
        <taxon>Eukaryota</taxon>
        <taxon>Viridiplantae</taxon>
        <taxon>Streptophyta</taxon>
        <taxon>Embryophyta</taxon>
        <taxon>Tracheophyta</taxon>
        <taxon>Spermatophyta</taxon>
        <taxon>Magnoliopsida</taxon>
        <taxon>eudicotyledons</taxon>
        <taxon>Gunneridae</taxon>
        <taxon>Pentapetalae</taxon>
        <taxon>asterids</taxon>
        <taxon>lamiids</taxon>
        <taxon>Solanales</taxon>
        <taxon>Solanaceae</taxon>
        <taxon>Solanoideae</taxon>
        <taxon>Hyoscyameae</taxon>
        <taxon>Anisodus</taxon>
    </lineage>
</organism>
<dbReference type="EMBL" id="JAVYJV010000003">
    <property type="protein sequence ID" value="KAK4375293.1"/>
    <property type="molecule type" value="Genomic_DNA"/>
</dbReference>
<dbReference type="PROSITE" id="PS51720">
    <property type="entry name" value="G_AIG1"/>
    <property type="match status" value="1"/>
</dbReference>
<dbReference type="Pfam" id="PF04548">
    <property type="entry name" value="AIG1"/>
    <property type="match status" value="2"/>
</dbReference>
<evidence type="ECO:0000259" key="3">
    <source>
        <dbReference type="PROSITE" id="PS51720"/>
    </source>
</evidence>
<sequence>MGGSSASDDWEFIVNGARTQLLVGRTGDRRSATGNSILGRKAFRSMSSFGGVTRNSNYFPLSYSIKVESPTPGAPTPRSDRSVKEVNHGDSIDFKGFDFTAESELIGNEIVKCIDLADDGIHAVLLVLSVRTRFSKEEQADIQYFREFFRNKISDYMIVVFTGGDELEDNDSIDCSCPEHLKVK</sequence>
<evidence type="ECO:0000313" key="5">
    <source>
        <dbReference type="Proteomes" id="UP001291623"/>
    </source>
</evidence>
<evidence type="ECO:0000256" key="1">
    <source>
        <dbReference type="ARBA" id="ARBA00022741"/>
    </source>
</evidence>
<feature type="domain" description="AIG1-type G" evidence="3">
    <location>
        <begin position="15"/>
        <end position="184"/>
    </location>
</feature>
<reference evidence="4" key="1">
    <citation type="submission" date="2023-12" db="EMBL/GenBank/DDBJ databases">
        <title>Genome assembly of Anisodus tanguticus.</title>
        <authorList>
            <person name="Wang Y.-J."/>
        </authorList>
    </citation>
    <scope>NUCLEOTIDE SEQUENCE</scope>
    <source>
        <strain evidence="4">KB-2021</strain>
        <tissue evidence="4">Leaf</tissue>
    </source>
</reference>
<keyword evidence="2" id="KW-0342">GTP-binding</keyword>
<dbReference type="InterPro" id="IPR027417">
    <property type="entry name" value="P-loop_NTPase"/>
</dbReference>
<keyword evidence="1" id="KW-0547">Nucleotide-binding</keyword>
<dbReference type="PANTHER" id="PTHR10903:SF152">
    <property type="entry name" value="PROTEIN AIG1-LIKE"/>
    <property type="match status" value="1"/>
</dbReference>
<dbReference type="InterPro" id="IPR045058">
    <property type="entry name" value="GIMA/IAN/Toc"/>
</dbReference>
<dbReference type="Proteomes" id="UP001291623">
    <property type="component" value="Unassembled WGS sequence"/>
</dbReference>
<proteinExistence type="predicted"/>
<dbReference type="AlphaFoldDB" id="A0AAE1VM16"/>
<dbReference type="InterPro" id="IPR006703">
    <property type="entry name" value="G_AIG1"/>
</dbReference>
<dbReference type="GO" id="GO:0005525">
    <property type="term" value="F:GTP binding"/>
    <property type="evidence" value="ECO:0007669"/>
    <property type="project" value="UniProtKB-KW"/>
</dbReference>
<dbReference type="PANTHER" id="PTHR10903">
    <property type="entry name" value="GTPASE, IMAP FAMILY MEMBER-RELATED"/>
    <property type="match status" value="1"/>
</dbReference>
<keyword evidence="5" id="KW-1185">Reference proteome</keyword>
<dbReference type="Gene3D" id="3.40.50.300">
    <property type="entry name" value="P-loop containing nucleotide triphosphate hydrolases"/>
    <property type="match status" value="1"/>
</dbReference>
<gene>
    <name evidence="4" type="ORF">RND71_005970</name>
</gene>